<proteinExistence type="predicted"/>
<dbReference type="AlphaFoldDB" id="A0A1X7VR97"/>
<dbReference type="EnsemblMetazoa" id="Aqu2.1.42424_001">
    <property type="protein sequence ID" value="Aqu2.1.42424_001"/>
    <property type="gene ID" value="Aqu2.1.42424"/>
</dbReference>
<sequence length="152" mass="16923">MFHDVLFYSNLLLEDSEELGQRMGPVLVQDSTEMKLSELAYYFIDYTTKSPILVTATTTNSDTIIGVSDNKSNNEGDMELLLCQKLDDQEPPLTNYVDAPLSGDDDDDEDPILPPTLFPPSLPQAAEFQSRYQYSPAAPHHVFSSGVFIQSP</sequence>
<organism evidence="2">
    <name type="scientific">Amphimedon queenslandica</name>
    <name type="common">Sponge</name>
    <dbReference type="NCBI Taxonomy" id="400682"/>
    <lineage>
        <taxon>Eukaryota</taxon>
        <taxon>Metazoa</taxon>
        <taxon>Porifera</taxon>
        <taxon>Demospongiae</taxon>
        <taxon>Heteroscleromorpha</taxon>
        <taxon>Haplosclerida</taxon>
        <taxon>Niphatidae</taxon>
        <taxon>Amphimedon</taxon>
    </lineage>
</organism>
<name>A0A1X7VR97_AMPQE</name>
<protein>
    <submittedName>
        <fullName evidence="2">Uncharacterized protein</fullName>
    </submittedName>
</protein>
<dbReference type="InParanoid" id="A0A1X7VR97"/>
<reference evidence="2" key="1">
    <citation type="submission" date="2017-05" db="UniProtKB">
        <authorList>
            <consortium name="EnsemblMetazoa"/>
        </authorList>
    </citation>
    <scope>IDENTIFICATION</scope>
</reference>
<feature type="region of interest" description="Disordered" evidence="1">
    <location>
        <begin position="91"/>
        <end position="118"/>
    </location>
</feature>
<evidence type="ECO:0000313" key="2">
    <source>
        <dbReference type="EnsemblMetazoa" id="Aqu2.1.42424_001"/>
    </source>
</evidence>
<evidence type="ECO:0000256" key="1">
    <source>
        <dbReference type="SAM" id="MobiDB-lite"/>
    </source>
</evidence>
<accession>A0A1X7VR97</accession>